<dbReference type="Pfam" id="PF04191">
    <property type="entry name" value="PEMT"/>
    <property type="match status" value="1"/>
</dbReference>
<comment type="caution">
    <text evidence="6">The sequence shown here is derived from an EMBL/GenBank/DDBJ whole genome shotgun (WGS) entry which is preliminary data.</text>
</comment>
<reference evidence="6 7" key="1">
    <citation type="submission" date="2019-03" db="EMBL/GenBank/DDBJ databases">
        <title>Ruegeria lutea sp. nov., a novel strain, isolated from marine sediment, the Masan Bay, South Korea.</title>
        <authorList>
            <person name="Kim J."/>
            <person name="Kim D.-Y."/>
            <person name="Lee S.-S."/>
        </authorList>
    </citation>
    <scope>NUCLEOTIDE SEQUENCE [LARGE SCALE GENOMIC DNA]</scope>
    <source>
        <strain evidence="6 7">318-1</strain>
    </source>
</reference>
<dbReference type="Proteomes" id="UP000295301">
    <property type="component" value="Unassembled WGS sequence"/>
</dbReference>
<dbReference type="RefSeq" id="WP_133359350.1">
    <property type="nucleotide sequence ID" value="NZ_SMUV01000061.1"/>
</dbReference>
<keyword evidence="7" id="KW-1185">Reference proteome</keyword>
<dbReference type="InterPro" id="IPR007318">
    <property type="entry name" value="Phopholipid_MeTrfase"/>
</dbReference>
<dbReference type="GO" id="GO:0012505">
    <property type="term" value="C:endomembrane system"/>
    <property type="evidence" value="ECO:0007669"/>
    <property type="project" value="UniProtKB-SubCell"/>
</dbReference>
<keyword evidence="2 5" id="KW-0812">Transmembrane</keyword>
<evidence type="ECO:0000256" key="1">
    <source>
        <dbReference type="ARBA" id="ARBA00004127"/>
    </source>
</evidence>
<organism evidence="6 7">
    <name type="scientific">Antarcticimicrobium luteum</name>
    <dbReference type="NCBI Taxonomy" id="2547397"/>
    <lineage>
        <taxon>Bacteria</taxon>
        <taxon>Pseudomonadati</taxon>
        <taxon>Pseudomonadota</taxon>
        <taxon>Alphaproteobacteria</taxon>
        <taxon>Rhodobacterales</taxon>
        <taxon>Paracoccaceae</taxon>
        <taxon>Antarcticimicrobium</taxon>
    </lineage>
</organism>
<keyword evidence="3 5" id="KW-1133">Transmembrane helix</keyword>
<proteinExistence type="predicted"/>
<gene>
    <name evidence="6" type="ORF">E1832_08705</name>
</gene>
<evidence type="ECO:0000313" key="6">
    <source>
        <dbReference type="EMBL" id="TDK49661.1"/>
    </source>
</evidence>
<evidence type="ECO:0000313" key="7">
    <source>
        <dbReference type="Proteomes" id="UP000295301"/>
    </source>
</evidence>
<comment type="subcellular location">
    <subcellularLocation>
        <location evidence="1">Endomembrane system</location>
        <topology evidence="1">Multi-pass membrane protein</topology>
    </subcellularLocation>
</comment>
<name>A0A4R5VC34_9RHOB</name>
<dbReference type="EMBL" id="SMUV01000061">
    <property type="protein sequence ID" value="TDK49661.1"/>
    <property type="molecule type" value="Genomic_DNA"/>
</dbReference>
<evidence type="ECO:0000256" key="4">
    <source>
        <dbReference type="ARBA" id="ARBA00023136"/>
    </source>
</evidence>
<feature type="transmembrane region" description="Helical" evidence="5">
    <location>
        <begin position="12"/>
        <end position="32"/>
    </location>
</feature>
<evidence type="ECO:0000256" key="3">
    <source>
        <dbReference type="ARBA" id="ARBA00022989"/>
    </source>
</evidence>
<dbReference type="OrthoDB" id="9811969at2"/>
<dbReference type="AlphaFoldDB" id="A0A4R5VC34"/>
<sequence length="205" mass="22498">MRDSLLSLHSASLITAIAAALLLGGLLAWNLYRPGFGFWPAGDEAPVRHHTAFGLFRIFCGATVVFALLEIGTHGWGHWSRYAVGVPLMAVAFGITLWGYRFLGIENTYCASDGLVTSGMYEYSRNPQYVTSVLATVGLGIASGSLITLGLAGVLFLLYFLFVLNEERWLMQGYGDAFRAYMQKTPRFVDARSLMRARAAILESL</sequence>
<feature type="transmembrane region" description="Helical" evidence="5">
    <location>
        <begin position="81"/>
        <end position="100"/>
    </location>
</feature>
<feature type="transmembrane region" description="Helical" evidence="5">
    <location>
        <begin position="129"/>
        <end position="162"/>
    </location>
</feature>
<protein>
    <submittedName>
        <fullName evidence="6">Heavy metal resistance protein CzcN</fullName>
    </submittedName>
</protein>
<evidence type="ECO:0000256" key="5">
    <source>
        <dbReference type="SAM" id="Phobius"/>
    </source>
</evidence>
<evidence type="ECO:0000256" key="2">
    <source>
        <dbReference type="ARBA" id="ARBA00022692"/>
    </source>
</evidence>
<dbReference type="Gene3D" id="1.20.120.1630">
    <property type="match status" value="1"/>
</dbReference>
<keyword evidence="4 5" id="KW-0472">Membrane</keyword>
<feature type="transmembrane region" description="Helical" evidence="5">
    <location>
        <begin position="52"/>
        <end position="69"/>
    </location>
</feature>
<accession>A0A4R5VC34</accession>